<keyword evidence="4" id="KW-1185">Reference proteome</keyword>
<evidence type="ECO:0000313" key="4">
    <source>
        <dbReference type="Proteomes" id="UP000092462"/>
    </source>
</evidence>
<dbReference type="InterPro" id="IPR000408">
    <property type="entry name" value="Reg_chr_condens"/>
</dbReference>
<dbReference type="AlphaFoldDB" id="A0A1B0DIM5"/>
<proteinExistence type="predicted"/>
<evidence type="ECO:0000256" key="1">
    <source>
        <dbReference type="ARBA" id="ARBA00022737"/>
    </source>
</evidence>
<dbReference type="PANTHER" id="PTHR22870:SF466">
    <property type="entry name" value="ANKYRIN REPEAT-CONTAINING PROTEIN"/>
    <property type="match status" value="1"/>
</dbReference>
<sequence>MTNIPKISLFAWGANSHGQLAIGVESEMEVLPVEVDTSFLEAEILQISGGGGHTLILDTAGRVYSCGWNSRGQLGIGNQENTSRFVKIPQSSFLGKRIRSIACGWDNSGAVTEDGELFVWGSNKFGQLGMQDTGSVSQLDIPQKVCLPDRVLAVDFGLRHLCILAEGGTIYFAGKSKCLTAIEDKSCVQKFGGFLSFSGEKIVKIATGQHHFVYQIHSGEINTVGDNKFNQLADDSLKNFASETVDLKSGWTHSGLLTKSGKVFLWGRNVYGQIGQIPEGQSVATPTELDICDVREFHLGSEHGLCVSMAGDVFTWGWNEHGNCGNGSTKDVFKPQKVNLPGKCAVAGVGAGFCFTAVR</sequence>
<dbReference type="InterPro" id="IPR058923">
    <property type="entry name" value="RCC1-like_dom"/>
</dbReference>
<dbReference type="InterPro" id="IPR009091">
    <property type="entry name" value="RCC1/BLIP-II"/>
</dbReference>
<dbReference type="EnsemblMetazoa" id="PPAI008012-RA">
    <property type="protein sequence ID" value="PPAI008012-PA"/>
    <property type="gene ID" value="PPAI008012"/>
</dbReference>
<protein>
    <recommendedName>
        <fullName evidence="2">RCC1-like domain-containing protein</fullName>
    </recommendedName>
</protein>
<dbReference type="InterPro" id="IPR051210">
    <property type="entry name" value="Ub_ligase/GEF_domain"/>
</dbReference>
<evidence type="ECO:0000313" key="3">
    <source>
        <dbReference type="EnsemblMetazoa" id="PPAI008012-PA"/>
    </source>
</evidence>
<dbReference type="VEuPathDB" id="VectorBase:PPAPM1_002060"/>
<dbReference type="Proteomes" id="UP000092462">
    <property type="component" value="Unassembled WGS sequence"/>
</dbReference>
<dbReference type="PROSITE" id="PS50012">
    <property type="entry name" value="RCC1_3"/>
    <property type="match status" value="5"/>
</dbReference>
<dbReference type="SUPFAM" id="SSF50985">
    <property type="entry name" value="RCC1/BLIP-II"/>
    <property type="match status" value="1"/>
</dbReference>
<accession>A0A1B0DIM5</accession>
<dbReference type="PANTHER" id="PTHR22870">
    <property type="entry name" value="REGULATOR OF CHROMOSOME CONDENSATION"/>
    <property type="match status" value="1"/>
</dbReference>
<keyword evidence="1" id="KW-0677">Repeat</keyword>
<feature type="domain" description="RCC1-like" evidence="2">
    <location>
        <begin position="9"/>
        <end position="357"/>
    </location>
</feature>
<organism evidence="3 4">
    <name type="scientific">Phlebotomus papatasi</name>
    <name type="common">Sandfly</name>
    <dbReference type="NCBI Taxonomy" id="29031"/>
    <lineage>
        <taxon>Eukaryota</taxon>
        <taxon>Metazoa</taxon>
        <taxon>Ecdysozoa</taxon>
        <taxon>Arthropoda</taxon>
        <taxon>Hexapoda</taxon>
        <taxon>Insecta</taxon>
        <taxon>Pterygota</taxon>
        <taxon>Neoptera</taxon>
        <taxon>Endopterygota</taxon>
        <taxon>Diptera</taxon>
        <taxon>Nematocera</taxon>
        <taxon>Psychodoidea</taxon>
        <taxon>Psychodidae</taxon>
        <taxon>Phlebotomus</taxon>
        <taxon>Phlebotomus</taxon>
    </lineage>
</organism>
<dbReference type="EMBL" id="AJVK01006193">
    <property type="status" value="NOT_ANNOTATED_CDS"/>
    <property type="molecule type" value="Genomic_DNA"/>
</dbReference>
<reference evidence="3" key="1">
    <citation type="submission" date="2022-08" db="UniProtKB">
        <authorList>
            <consortium name="EnsemblMetazoa"/>
        </authorList>
    </citation>
    <scope>IDENTIFICATION</scope>
    <source>
        <strain evidence="3">Israel</strain>
    </source>
</reference>
<dbReference type="Gene3D" id="2.130.10.30">
    <property type="entry name" value="Regulator of chromosome condensation 1/beta-lactamase-inhibitor protein II"/>
    <property type="match status" value="2"/>
</dbReference>
<dbReference type="VEuPathDB" id="VectorBase:PPAI008012"/>
<dbReference type="PRINTS" id="PR00633">
    <property type="entry name" value="RCCNDNSATION"/>
</dbReference>
<evidence type="ECO:0000259" key="2">
    <source>
        <dbReference type="Pfam" id="PF25390"/>
    </source>
</evidence>
<dbReference type="Pfam" id="PF25390">
    <property type="entry name" value="WD40_RLD"/>
    <property type="match status" value="1"/>
</dbReference>
<name>A0A1B0DIM5_PHLPP</name>